<evidence type="ECO:0000313" key="3">
    <source>
        <dbReference type="EMBL" id="ACM07714.1"/>
    </source>
</evidence>
<dbReference type="InterPro" id="IPR027417">
    <property type="entry name" value="P-loop_NTPase"/>
</dbReference>
<evidence type="ECO:0000256" key="1">
    <source>
        <dbReference type="ARBA" id="ARBA00022821"/>
    </source>
</evidence>
<dbReference type="Pfam" id="PF00931">
    <property type="entry name" value="NB-ARC"/>
    <property type="match status" value="1"/>
</dbReference>
<feature type="domain" description="NB-ARC" evidence="2">
    <location>
        <begin position="1"/>
        <end position="135"/>
    </location>
</feature>
<reference evidence="3" key="1">
    <citation type="journal article" date="2009" name="Theor. Appl. Genet.">
        <title>The genomic architecture of disease resistance in lettuce.</title>
        <authorList>
            <person name="McHale L.K."/>
            <person name="Truco M.J."/>
            <person name="Kozik A."/>
            <person name="Wroblewski T."/>
            <person name="Ochoa O.E."/>
            <person name="Lahre K.A."/>
            <person name="Knapp S.J."/>
            <person name="Michelmore R.W."/>
        </authorList>
    </citation>
    <scope>NUCLEOTIDE SEQUENCE</scope>
    <source>
        <strain evidence="3">LsatNBS26</strain>
    </source>
</reference>
<dbReference type="EMBL" id="EU889309">
    <property type="protein sequence ID" value="ACM07714.1"/>
    <property type="molecule type" value="Genomic_DNA"/>
</dbReference>
<keyword evidence="1" id="KW-0611">Plant defense</keyword>
<proteinExistence type="predicted"/>
<dbReference type="Gene3D" id="3.40.50.300">
    <property type="entry name" value="P-loop containing nucleotide triphosphate hydrolases"/>
    <property type="match status" value="1"/>
</dbReference>
<organism evidence="3">
    <name type="scientific">Lactuca sativa</name>
    <name type="common">Garden lettuce</name>
    <dbReference type="NCBI Taxonomy" id="4236"/>
    <lineage>
        <taxon>Eukaryota</taxon>
        <taxon>Viridiplantae</taxon>
        <taxon>Streptophyta</taxon>
        <taxon>Embryophyta</taxon>
        <taxon>Tracheophyta</taxon>
        <taxon>Spermatophyta</taxon>
        <taxon>Magnoliopsida</taxon>
        <taxon>eudicotyledons</taxon>
        <taxon>Gunneridae</taxon>
        <taxon>Pentapetalae</taxon>
        <taxon>asterids</taxon>
        <taxon>campanulids</taxon>
        <taxon>Asterales</taxon>
        <taxon>Asteraceae</taxon>
        <taxon>Cichorioideae</taxon>
        <taxon>Cichorieae</taxon>
        <taxon>Lactucinae</taxon>
        <taxon>Lactuca</taxon>
    </lineage>
</organism>
<dbReference type="SUPFAM" id="SSF52540">
    <property type="entry name" value="P-loop containing nucleoside triphosphate hydrolases"/>
    <property type="match status" value="1"/>
</dbReference>
<dbReference type="PANTHER" id="PTHR36766:SF70">
    <property type="entry name" value="DISEASE RESISTANCE PROTEIN RGA4"/>
    <property type="match status" value="1"/>
</dbReference>
<dbReference type="GO" id="GO:0043531">
    <property type="term" value="F:ADP binding"/>
    <property type="evidence" value="ECO:0007669"/>
    <property type="project" value="InterPro"/>
</dbReference>
<name>B9UNP5_LACSA</name>
<evidence type="ECO:0000259" key="2">
    <source>
        <dbReference type="Pfam" id="PF00931"/>
    </source>
</evidence>
<feature type="non-terminal residue" evidence="3">
    <location>
        <position position="137"/>
    </location>
</feature>
<dbReference type="InterPro" id="IPR002182">
    <property type="entry name" value="NB-ARC"/>
</dbReference>
<feature type="non-terminal residue" evidence="3">
    <location>
        <position position="1"/>
    </location>
</feature>
<sequence>KSIFNNPKIQQHFDVKAWLCVSVKADINTLLAKIYESLAREKPKSETMVNLISYLEEKLGSKRYLLVLDDVWDEERSHWEEFKRHMMMIKSKIGSGVIVTTRKLDIGTKAMTMDSCPLKGLSDDHCWNIFKERAFLA</sequence>
<dbReference type="PANTHER" id="PTHR36766">
    <property type="entry name" value="PLANT BROAD-SPECTRUM MILDEW RESISTANCE PROTEIN RPW8"/>
    <property type="match status" value="1"/>
</dbReference>
<protein>
    <submittedName>
        <fullName evidence="3">NBS-LRR resistance-like protein 18A</fullName>
    </submittedName>
</protein>
<dbReference type="GO" id="GO:0006952">
    <property type="term" value="P:defense response"/>
    <property type="evidence" value="ECO:0007669"/>
    <property type="project" value="UniProtKB-KW"/>
</dbReference>
<accession>B9UNP5</accession>
<dbReference type="AlphaFoldDB" id="B9UNP5"/>